<dbReference type="AlphaFoldDB" id="A0A2M4DR96"/>
<evidence type="ECO:0000256" key="1">
    <source>
        <dbReference type="SAM" id="MobiDB-lite"/>
    </source>
</evidence>
<evidence type="ECO:0000313" key="2">
    <source>
        <dbReference type="EMBL" id="MBW80029.1"/>
    </source>
</evidence>
<feature type="region of interest" description="Disordered" evidence="1">
    <location>
        <begin position="45"/>
        <end position="82"/>
    </location>
</feature>
<sequence length="82" mass="8617">MPSLPSNASNRRGNVLLPFAPLFAICAAIAFSSDWMRISKSFDSSPAPAAFDESPVAVDGTTTVSDDADDPSRISTSFPVHS</sequence>
<protein>
    <submittedName>
        <fullName evidence="2">Putative secreted protein</fullName>
    </submittedName>
</protein>
<proteinExistence type="predicted"/>
<organism evidence="2">
    <name type="scientific">Anopheles darlingi</name>
    <name type="common">Mosquito</name>
    <dbReference type="NCBI Taxonomy" id="43151"/>
    <lineage>
        <taxon>Eukaryota</taxon>
        <taxon>Metazoa</taxon>
        <taxon>Ecdysozoa</taxon>
        <taxon>Arthropoda</taxon>
        <taxon>Hexapoda</taxon>
        <taxon>Insecta</taxon>
        <taxon>Pterygota</taxon>
        <taxon>Neoptera</taxon>
        <taxon>Endopterygota</taxon>
        <taxon>Diptera</taxon>
        <taxon>Nematocera</taxon>
        <taxon>Culicoidea</taxon>
        <taxon>Culicidae</taxon>
        <taxon>Anophelinae</taxon>
        <taxon>Anopheles</taxon>
    </lineage>
</organism>
<accession>A0A2M4DR96</accession>
<dbReference type="EMBL" id="GGFL01015851">
    <property type="protein sequence ID" value="MBW80029.1"/>
    <property type="molecule type" value="Transcribed_RNA"/>
</dbReference>
<reference evidence="2" key="1">
    <citation type="submission" date="2018-01" db="EMBL/GenBank/DDBJ databases">
        <title>An insight into the sialome of Amazonian anophelines.</title>
        <authorList>
            <person name="Ribeiro J.M."/>
            <person name="Scarpassa V."/>
            <person name="Calvo E."/>
        </authorList>
    </citation>
    <scope>NUCLEOTIDE SEQUENCE</scope>
</reference>
<feature type="compositionally biased region" description="Polar residues" evidence="1">
    <location>
        <begin position="73"/>
        <end position="82"/>
    </location>
</feature>
<name>A0A2M4DR96_ANODA</name>